<proteinExistence type="predicted"/>
<sequence length="236" mass="26610">MQGYPDPPEEVTADANVGALCNLDSSTTLCKETLDDSEIMASEINKDRFYLAYYSRDGWTGLDGEQNRFDVGFLALPKNADPKSPEETAMAFLASGVPISGELGYVYSAKRWPVAAKIQRLHGLLYLGKLTHSRDQIWEILQKVPVAQGKDFDCTLWTRDAIKHEKVITDPYALAASPVDLWTMGHQYTRSHLQLYKYFLTIGLTYREWASCGSLHQKSRADESGERDRAMSDECR</sequence>
<reference evidence="1 2" key="1">
    <citation type="journal article" date="2010" name="Proc. Natl. Acad. Sci. U.S.A.">
        <title>Insights into evolution of multicellular fungi from the assembled chromosomes of the mushroom Coprinopsis cinerea (Coprinus cinereus).</title>
        <authorList>
            <person name="Stajich J.E."/>
            <person name="Wilke S.K."/>
            <person name="Ahren D."/>
            <person name="Au C.H."/>
            <person name="Birren B.W."/>
            <person name="Borodovsky M."/>
            <person name="Burns C."/>
            <person name="Canback B."/>
            <person name="Casselton L.A."/>
            <person name="Cheng C.K."/>
            <person name="Deng J."/>
            <person name="Dietrich F.S."/>
            <person name="Fargo D.C."/>
            <person name="Farman M.L."/>
            <person name="Gathman A.C."/>
            <person name="Goldberg J."/>
            <person name="Guigo R."/>
            <person name="Hoegger P.J."/>
            <person name="Hooker J.B."/>
            <person name="Huggins A."/>
            <person name="James T.Y."/>
            <person name="Kamada T."/>
            <person name="Kilaru S."/>
            <person name="Kodira C."/>
            <person name="Kues U."/>
            <person name="Kupfer D."/>
            <person name="Kwan H.S."/>
            <person name="Lomsadze A."/>
            <person name="Li W."/>
            <person name="Lilly W.W."/>
            <person name="Ma L.J."/>
            <person name="Mackey A.J."/>
            <person name="Manning G."/>
            <person name="Martin F."/>
            <person name="Muraguchi H."/>
            <person name="Natvig D.O."/>
            <person name="Palmerini H."/>
            <person name="Ramesh M.A."/>
            <person name="Rehmeyer C.J."/>
            <person name="Roe B.A."/>
            <person name="Shenoy N."/>
            <person name="Stanke M."/>
            <person name="Ter-Hovhannisyan V."/>
            <person name="Tunlid A."/>
            <person name="Velagapudi R."/>
            <person name="Vision T.J."/>
            <person name="Zeng Q."/>
            <person name="Zolan M.E."/>
            <person name="Pukkila P.J."/>
        </authorList>
    </citation>
    <scope>NUCLEOTIDE SEQUENCE [LARGE SCALE GENOMIC DNA]</scope>
    <source>
        <strain evidence="2">Okayama-7 / 130 / ATCC MYA-4618 / FGSC 9003</strain>
    </source>
</reference>
<dbReference type="InParanoid" id="A8NHK3"/>
<organism evidence="1 2">
    <name type="scientific">Coprinopsis cinerea (strain Okayama-7 / 130 / ATCC MYA-4618 / FGSC 9003)</name>
    <name type="common">Inky cap fungus</name>
    <name type="synonym">Hormographiella aspergillata</name>
    <dbReference type="NCBI Taxonomy" id="240176"/>
    <lineage>
        <taxon>Eukaryota</taxon>
        <taxon>Fungi</taxon>
        <taxon>Dikarya</taxon>
        <taxon>Basidiomycota</taxon>
        <taxon>Agaricomycotina</taxon>
        <taxon>Agaricomycetes</taxon>
        <taxon>Agaricomycetidae</taxon>
        <taxon>Agaricales</taxon>
        <taxon>Agaricineae</taxon>
        <taxon>Psathyrellaceae</taxon>
        <taxon>Coprinopsis</taxon>
    </lineage>
</organism>
<dbReference type="VEuPathDB" id="FungiDB:CC1G_10846"/>
<dbReference type="HOGENOM" id="CLU_1175368_0_0_1"/>
<dbReference type="OrthoDB" id="2679825at2759"/>
<name>A8NHK3_COPC7</name>
<dbReference type="Pfam" id="PF21858">
    <property type="entry name" value="DUF6914"/>
    <property type="match status" value="1"/>
</dbReference>
<gene>
    <name evidence="1" type="ORF">CC1G_10846</name>
</gene>
<comment type="caution">
    <text evidence="1">The sequence shown here is derived from an EMBL/GenBank/DDBJ whole genome shotgun (WGS) entry which is preliminary data.</text>
</comment>
<dbReference type="AlphaFoldDB" id="A8NHK3"/>
<dbReference type="GeneID" id="6010281"/>
<dbReference type="KEGG" id="cci:CC1G_10846"/>
<dbReference type="RefSeq" id="XP_001833781.2">
    <property type="nucleotide sequence ID" value="XM_001833729.2"/>
</dbReference>
<dbReference type="InterPro" id="IPR054208">
    <property type="entry name" value="DUF6914"/>
</dbReference>
<evidence type="ECO:0000313" key="2">
    <source>
        <dbReference type="Proteomes" id="UP000001861"/>
    </source>
</evidence>
<keyword evidence="2" id="KW-1185">Reference proteome</keyword>
<evidence type="ECO:0000313" key="1">
    <source>
        <dbReference type="EMBL" id="EAU88073.2"/>
    </source>
</evidence>
<accession>A8NHK3</accession>
<protein>
    <submittedName>
        <fullName evidence="1">Uncharacterized protein</fullName>
    </submittedName>
</protein>
<dbReference type="EMBL" id="AACS02000002">
    <property type="protein sequence ID" value="EAU88073.2"/>
    <property type="molecule type" value="Genomic_DNA"/>
</dbReference>
<dbReference type="Proteomes" id="UP000001861">
    <property type="component" value="Unassembled WGS sequence"/>
</dbReference>